<dbReference type="AlphaFoldDB" id="A0A4V1IQY7"/>
<feature type="compositionally biased region" description="Polar residues" evidence="1">
    <location>
        <begin position="165"/>
        <end position="177"/>
    </location>
</feature>
<dbReference type="Proteomes" id="UP000269721">
    <property type="component" value="Unassembled WGS sequence"/>
</dbReference>
<proteinExistence type="predicted"/>
<evidence type="ECO:0000313" key="3">
    <source>
        <dbReference type="Proteomes" id="UP000269721"/>
    </source>
</evidence>
<sequence length="191" mass="20986">MYKSANHGAARFLLGCSYQIHYMMFARNSSQSTPSLFSPPHIILSILSQAYSKHSIFLVMISGPLTTQTNRKIVHCNDPSPAPVPSELGELQMLGSALWLGLERPYSFMEQSDELTYSLLANGLSFEELGQGYNAFDKYHSLLWSASKPQLKCCSEHDPEVRHSAGNTKSSTPSSVAATCGSDKKNGHRAI</sequence>
<protein>
    <submittedName>
        <fullName evidence="2">Uncharacterized protein</fullName>
    </submittedName>
</protein>
<feature type="region of interest" description="Disordered" evidence="1">
    <location>
        <begin position="157"/>
        <end position="191"/>
    </location>
</feature>
<reference evidence="3" key="1">
    <citation type="journal article" date="2018" name="Nat. Microbiol.">
        <title>Leveraging single-cell genomics to expand the fungal tree of life.</title>
        <authorList>
            <person name="Ahrendt S.R."/>
            <person name="Quandt C.A."/>
            <person name="Ciobanu D."/>
            <person name="Clum A."/>
            <person name="Salamov A."/>
            <person name="Andreopoulos B."/>
            <person name="Cheng J.F."/>
            <person name="Woyke T."/>
            <person name="Pelin A."/>
            <person name="Henrissat B."/>
            <person name="Reynolds N.K."/>
            <person name="Benny G.L."/>
            <person name="Smith M.E."/>
            <person name="James T.Y."/>
            <person name="Grigoriev I.V."/>
        </authorList>
    </citation>
    <scope>NUCLEOTIDE SEQUENCE [LARGE SCALE GENOMIC DNA]</scope>
</reference>
<dbReference type="EMBL" id="KZ996876">
    <property type="protein sequence ID" value="RKO88197.1"/>
    <property type="molecule type" value="Genomic_DNA"/>
</dbReference>
<keyword evidence="3" id="KW-1185">Reference proteome</keyword>
<gene>
    <name evidence="2" type="ORF">BDK51DRAFT_27180</name>
</gene>
<evidence type="ECO:0000256" key="1">
    <source>
        <dbReference type="SAM" id="MobiDB-lite"/>
    </source>
</evidence>
<evidence type="ECO:0000313" key="2">
    <source>
        <dbReference type="EMBL" id="RKO88197.1"/>
    </source>
</evidence>
<organism evidence="2 3">
    <name type="scientific">Blyttiomyces helicus</name>
    <dbReference type="NCBI Taxonomy" id="388810"/>
    <lineage>
        <taxon>Eukaryota</taxon>
        <taxon>Fungi</taxon>
        <taxon>Fungi incertae sedis</taxon>
        <taxon>Chytridiomycota</taxon>
        <taxon>Chytridiomycota incertae sedis</taxon>
        <taxon>Chytridiomycetes</taxon>
        <taxon>Chytridiomycetes incertae sedis</taxon>
        <taxon>Blyttiomyces</taxon>
    </lineage>
</organism>
<accession>A0A4V1IQY7</accession>
<name>A0A4V1IQY7_9FUNG</name>